<name>A0ABP1FFK8_9FLAO</name>
<protein>
    <submittedName>
        <fullName evidence="1">DUF4932 domain-containing protein</fullName>
    </submittedName>
</protein>
<evidence type="ECO:0000313" key="1">
    <source>
        <dbReference type="EMBL" id="CAL2108454.1"/>
    </source>
</evidence>
<dbReference type="Proteomes" id="UP001497602">
    <property type="component" value="Unassembled WGS sequence"/>
</dbReference>
<accession>A0ABP1FFK8</accession>
<keyword evidence="2" id="KW-1185">Reference proteome</keyword>
<sequence>MLISYCIVVTMLSCKEKKEEKTLSKITELENKVVFKIDERTEFFRTIFNIAVQEDLPEDIRPCHTEYLKRVNNQFLKFKNHPIIHWIKKDENIGIDFSVTGLMYKDLKQFEFDTIYKKELKAVGLTIKTLDSIKPLLIDFYQKSEFNQFFNNNKDYYKKAISKIEKQVSKEKLFNKVMSFYQDNKKDLELKVFVELTNNAVNRAVPFYDSYNPKKRAYILGNICKTPKKPMLTNLFLELNNDRRGILYHETSHLFTDKLLKKHIGKLEQYKPICKECKDIDVIDKVDHMIVYPIQALMMKRFDGNNMGDNFFLNKCKDVRKEIYKRLVEYKPENDISFEKVYMDCIHLIRESAK</sequence>
<gene>
    <name evidence="1" type="ORF">T190115A13A_80029</name>
</gene>
<evidence type="ECO:0000313" key="2">
    <source>
        <dbReference type="Proteomes" id="UP001497602"/>
    </source>
</evidence>
<dbReference type="EMBL" id="CAXJRC010000045">
    <property type="protein sequence ID" value="CAL2108454.1"/>
    <property type="molecule type" value="Genomic_DNA"/>
</dbReference>
<comment type="caution">
    <text evidence="1">The sequence shown here is derived from an EMBL/GenBank/DDBJ whole genome shotgun (WGS) entry which is preliminary data.</text>
</comment>
<reference evidence="1 2" key="1">
    <citation type="submission" date="2024-05" db="EMBL/GenBank/DDBJ databases">
        <authorList>
            <person name="Duchaud E."/>
        </authorList>
    </citation>
    <scope>NUCLEOTIDE SEQUENCE [LARGE SCALE GENOMIC DNA]</scope>
    <source>
        <strain evidence="1">Ena-SAMPLE-TAB-13-05-2024-13:56:06:370-140305</strain>
    </source>
</reference>
<proteinExistence type="predicted"/>
<organism evidence="1 2">
    <name type="scientific">Tenacibaculum vairaonense</name>
    <dbReference type="NCBI Taxonomy" id="3137860"/>
    <lineage>
        <taxon>Bacteria</taxon>
        <taxon>Pseudomonadati</taxon>
        <taxon>Bacteroidota</taxon>
        <taxon>Flavobacteriia</taxon>
        <taxon>Flavobacteriales</taxon>
        <taxon>Flavobacteriaceae</taxon>
        <taxon>Tenacibaculum</taxon>
    </lineage>
</organism>